<evidence type="ECO:0008006" key="2">
    <source>
        <dbReference type="Google" id="ProtNLM"/>
    </source>
</evidence>
<organism evidence="1">
    <name type="scientific">Pseudoalteromonas sp. SD03</name>
    <dbReference type="NCBI Taxonomy" id="3231719"/>
    <lineage>
        <taxon>Bacteria</taxon>
        <taxon>Pseudomonadati</taxon>
        <taxon>Pseudomonadota</taxon>
        <taxon>Gammaproteobacteria</taxon>
        <taxon>Alteromonadales</taxon>
        <taxon>Pseudoalteromonadaceae</taxon>
        <taxon>Pseudoalteromonas</taxon>
    </lineage>
</organism>
<evidence type="ECO:0000313" key="1">
    <source>
        <dbReference type="EMBL" id="XDH86820.1"/>
    </source>
</evidence>
<reference evidence="1" key="1">
    <citation type="submission" date="2024-07" db="EMBL/GenBank/DDBJ databases">
        <authorList>
            <person name="Jiang Y."/>
            <person name="Qin Q."/>
        </authorList>
    </citation>
    <scope>NUCLEOTIDE SEQUENCE</scope>
    <source>
        <strain evidence="1">SD03</strain>
    </source>
</reference>
<protein>
    <recommendedName>
        <fullName evidence="2">Nucleotidyltransferase</fullName>
    </recommendedName>
</protein>
<dbReference type="EMBL" id="CP162514">
    <property type="protein sequence ID" value="XDH86820.1"/>
    <property type="molecule type" value="Genomic_DNA"/>
</dbReference>
<gene>
    <name evidence="1" type="ORF">ABZP26_12215</name>
</gene>
<sequence length="257" mass="29559">MDEFISIDEALEMLFDKADMDDIKKLKRLFQYYSRGKIDFYVELLGGNDIYAKPIIKYKPKNLMDAVFSEIIVDAIAESKGSKVPEIRLLEGYFKLDRNFCGDYLKALLDNHERPITSFHYDCSVVDLMDEDFRVWRVTNFADISCVHFSPKLDDLLIKAEQITELTRSITPQKKPHRRTDITEKSNKTKMEVLGAALSVLAQFRPQCVSGEGVVQGAKVAKVIEDKAGLFWPETNQAPQEPEVLRKTINEWLNKSR</sequence>
<proteinExistence type="predicted"/>
<dbReference type="AlphaFoldDB" id="A0AB39ANE1"/>
<name>A0AB39ANE1_9GAMM</name>
<dbReference type="RefSeq" id="WP_368484988.1">
    <property type="nucleotide sequence ID" value="NZ_CP162514.1"/>
</dbReference>
<accession>A0AB39ANE1</accession>